<evidence type="ECO:0000256" key="4">
    <source>
        <dbReference type="ARBA" id="ARBA00022692"/>
    </source>
</evidence>
<evidence type="ECO:0000256" key="7">
    <source>
        <dbReference type="SAM" id="Phobius"/>
    </source>
</evidence>
<dbReference type="Proteomes" id="UP000195437">
    <property type="component" value="Chromosome"/>
</dbReference>
<protein>
    <recommendedName>
        <fullName evidence="8">Major facilitator superfamily (MFS) profile domain-containing protein</fullName>
    </recommendedName>
</protein>
<feature type="transmembrane region" description="Helical" evidence="7">
    <location>
        <begin position="12"/>
        <end position="38"/>
    </location>
</feature>
<dbReference type="PANTHER" id="PTHR23513">
    <property type="entry name" value="INTEGRAL MEMBRANE EFFLUX PROTEIN-RELATED"/>
    <property type="match status" value="1"/>
</dbReference>
<feature type="transmembrane region" description="Helical" evidence="7">
    <location>
        <begin position="288"/>
        <end position="306"/>
    </location>
</feature>
<dbReference type="InterPro" id="IPR010290">
    <property type="entry name" value="TM_effector"/>
</dbReference>
<evidence type="ECO:0000259" key="8">
    <source>
        <dbReference type="PROSITE" id="PS50850"/>
    </source>
</evidence>
<feature type="transmembrane region" description="Helical" evidence="7">
    <location>
        <begin position="44"/>
        <end position="68"/>
    </location>
</feature>
<keyword evidence="6 7" id="KW-0472">Membrane</keyword>
<dbReference type="InterPro" id="IPR036259">
    <property type="entry name" value="MFS_trans_sf"/>
</dbReference>
<dbReference type="Pfam" id="PF05977">
    <property type="entry name" value="MFS_3"/>
    <property type="match status" value="1"/>
</dbReference>
<dbReference type="GO" id="GO:0005886">
    <property type="term" value="C:plasma membrane"/>
    <property type="evidence" value="ECO:0007669"/>
    <property type="project" value="UniProtKB-SubCell"/>
</dbReference>
<feature type="domain" description="Major facilitator superfamily (MFS) profile" evidence="8">
    <location>
        <begin position="222"/>
        <end position="409"/>
    </location>
</feature>
<feature type="transmembrane region" description="Helical" evidence="7">
    <location>
        <begin position="170"/>
        <end position="193"/>
    </location>
</feature>
<proteinExistence type="predicted"/>
<dbReference type="AlphaFoldDB" id="A0A1Y0ITX9"/>
<dbReference type="SUPFAM" id="SSF103473">
    <property type="entry name" value="MFS general substrate transporter"/>
    <property type="match status" value="1"/>
</dbReference>
<keyword evidence="4 7" id="KW-0812">Transmembrane</keyword>
<reference evidence="10" key="1">
    <citation type="submission" date="2017-05" db="EMBL/GenBank/DDBJ databases">
        <authorList>
            <person name="Sung H."/>
        </authorList>
    </citation>
    <scope>NUCLEOTIDE SEQUENCE [LARGE SCALE GENOMIC DNA]</scope>
    <source>
        <strain evidence="10">AR23208</strain>
    </source>
</reference>
<feature type="transmembrane region" description="Helical" evidence="7">
    <location>
        <begin position="342"/>
        <end position="365"/>
    </location>
</feature>
<evidence type="ECO:0000256" key="6">
    <source>
        <dbReference type="ARBA" id="ARBA00023136"/>
    </source>
</evidence>
<feature type="transmembrane region" description="Helical" evidence="7">
    <location>
        <begin position="312"/>
        <end position="330"/>
    </location>
</feature>
<sequence>MFSTQIFRNRNFLFYWTGSLFAGLGDTVFALALTWMVVETTGSAAMVGALFLTLGVPRVVLTLFAGVLVDRLHPIRGMILCEWMRVLTSGAMLALALFGSLPLWSLFAAAFVFGVLEAFFWPAASAVRQRLVEPEYYTQASGLLMIAMKTTVIIGPLVGGTLVALGSNEAVLAIVAAAFLAELVLLSFVRIDFARTEEQAAVKRSYWKDLGEGVLYILKTPLILTTSLVAFLVNACSSVAPIAVPFLAEGFGGGAREYGWLNTSIGIGGTFGAILFAVIIIKRPTPRMTLIACFAEGLVFVTLGLAGHLWLALLLIALIGITDAAINVIAPSVNQSVIPPELMGRVISVMILLMSGSVPIAQAAGGYLVETVGVQGVFLWSGALEMLIAGVAFFLPAIRNYKAQQASTA</sequence>
<dbReference type="KEGG" id="tum:CBW65_19630"/>
<dbReference type="PANTHER" id="PTHR23513:SF6">
    <property type="entry name" value="MAJOR FACILITATOR SUPERFAMILY ASSOCIATED DOMAIN-CONTAINING PROTEIN"/>
    <property type="match status" value="1"/>
</dbReference>
<name>A0A1Y0ITX9_9BACL</name>
<organism evidence="9 10">
    <name type="scientific">Tumebacillus avium</name>
    <dbReference type="NCBI Taxonomy" id="1903704"/>
    <lineage>
        <taxon>Bacteria</taxon>
        <taxon>Bacillati</taxon>
        <taxon>Bacillota</taxon>
        <taxon>Bacilli</taxon>
        <taxon>Bacillales</taxon>
        <taxon>Alicyclobacillaceae</taxon>
        <taxon>Tumebacillus</taxon>
    </lineage>
</organism>
<feature type="transmembrane region" description="Helical" evidence="7">
    <location>
        <begin position="260"/>
        <end position="281"/>
    </location>
</feature>
<evidence type="ECO:0000256" key="3">
    <source>
        <dbReference type="ARBA" id="ARBA00022475"/>
    </source>
</evidence>
<evidence type="ECO:0000313" key="9">
    <source>
        <dbReference type="EMBL" id="ARU62945.1"/>
    </source>
</evidence>
<accession>A0A1Y0ITX9</accession>
<dbReference type="EMBL" id="CP021434">
    <property type="protein sequence ID" value="ARU62945.1"/>
    <property type="molecule type" value="Genomic_DNA"/>
</dbReference>
<evidence type="ECO:0000256" key="5">
    <source>
        <dbReference type="ARBA" id="ARBA00022989"/>
    </source>
</evidence>
<dbReference type="PROSITE" id="PS50850">
    <property type="entry name" value="MFS"/>
    <property type="match status" value="1"/>
</dbReference>
<dbReference type="CDD" id="cd06173">
    <property type="entry name" value="MFS_MefA_like"/>
    <property type="match status" value="1"/>
</dbReference>
<feature type="transmembrane region" description="Helical" evidence="7">
    <location>
        <begin position="80"/>
        <end position="98"/>
    </location>
</feature>
<keyword evidence="10" id="KW-1185">Reference proteome</keyword>
<evidence type="ECO:0000256" key="1">
    <source>
        <dbReference type="ARBA" id="ARBA00004651"/>
    </source>
</evidence>
<feature type="transmembrane region" description="Helical" evidence="7">
    <location>
        <begin position="377"/>
        <end position="398"/>
    </location>
</feature>
<evidence type="ECO:0000313" key="10">
    <source>
        <dbReference type="Proteomes" id="UP000195437"/>
    </source>
</evidence>
<dbReference type="InterPro" id="IPR020846">
    <property type="entry name" value="MFS_dom"/>
</dbReference>
<feature type="transmembrane region" description="Helical" evidence="7">
    <location>
        <begin position="104"/>
        <end position="124"/>
    </location>
</feature>
<keyword evidence="2" id="KW-0813">Transport</keyword>
<gene>
    <name evidence="9" type="ORF">CBW65_19630</name>
</gene>
<dbReference type="Gene3D" id="1.20.1250.20">
    <property type="entry name" value="MFS general substrate transporter like domains"/>
    <property type="match status" value="2"/>
</dbReference>
<feature type="transmembrane region" description="Helical" evidence="7">
    <location>
        <begin position="214"/>
        <end position="240"/>
    </location>
</feature>
<comment type="subcellular location">
    <subcellularLocation>
        <location evidence="1">Cell membrane</location>
        <topology evidence="1">Multi-pass membrane protein</topology>
    </subcellularLocation>
</comment>
<keyword evidence="3" id="KW-1003">Cell membrane</keyword>
<dbReference type="GO" id="GO:0022857">
    <property type="term" value="F:transmembrane transporter activity"/>
    <property type="evidence" value="ECO:0007669"/>
    <property type="project" value="InterPro"/>
</dbReference>
<evidence type="ECO:0000256" key="2">
    <source>
        <dbReference type="ARBA" id="ARBA00022448"/>
    </source>
</evidence>
<feature type="transmembrane region" description="Helical" evidence="7">
    <location>
        <begin position="136"/>
        <end position="158"/>
    </location>
</feature>
<keyword evidence="5 7" id="KW-1133">Transmembrane helix</keyword>